<evidence type="ECO:0000256" key="6">
    <source>
        <dbReference type="ARBA" id="ARBA00022871"/>
    </source>
</evidence>
<reference evidence="18 19" key="2">
    <citation type="submission" date="2018-11" db="EMBL/GenBank/DDBJ databases">
        <authorList>
            <consortium name="Pathogen Informatics"/>
        </authorList>
    </citation>
    <scope>NUCLEOTIDE SEQUENCE [LARGE SCALE GENOMIC DNA]</scope>
</reference>
<evidence type="ECO:0000256" key="5">
    <source>
        <dbReference type="ARBA" id="ARBA00022794"/>
    </source>
</evidence>
<evidence type="ECO:0000313" key="20">
    <source>
        <dbReference type="WBParaSite" id="TCLT_0000984701-mRNA-1"/>
    </source>
</evidence>
<comment type="function">
    <text evidence="13">Component of the intraflagellar transport (IFT) complex B: together with IFT74, forms a tubulin-binding module that specifically mediates transport of tubulin within the cilium. Binds tubulin via its CH (calponin-homology)-like region. Required for ciliogenesis. Required for proper regulation of SHH signaling. Plays an important role during spermatogenesis by modulating the assembly and elongation of the sperm flagella.</text>
</comment>
<evidence type="ECO:0000256" key="9">
    <source>
        <dbReference type="ARBA" id="ARBA00023069"/>
    </source>
</evidence>
<evidence type="ECO:0000256" key="4">
    <source>
        <dbReference type="ARBA" id="ARBA00022782"/>
    </source>
</evidence>
<dbReference type="GO" id="GO:0030992">
    <property type="term" value="C:intraciliary transport particle B"/>
    <property type="evidence" value="ECO:0007669"/>
    <property type="project" value="InterPro"/>
</dbReference>
<evidence type="ECO:0000256" key="13">
    <source>
        <dbReference type="ARBA" id="ARBA00055755"/>
    </source>
</evidence>
<sequence length="365" mass="42769">MTATLNVILDALNSEPFKMNLNSISFDLISNEQMLQILSDVILWIENSSVIDIREEGADETALRIFNSLRVLNYQPPTDIEALRQEWRCGIVEGEKSTIYPILEWIFQNVNIVKERAYLAKYLTKIDVPGAFQDSEVVEFSNQVSSMMEEFKRVHWQVVEVRKDSLLMEDIRNDLKAMKAEKEQLKKRIDKLERKLGNIANIEYFLQLAEKCRLQSEQVEKIGHLQQEQLNTIIYDEQKLQRLNASLRELKKIGENIDPTDKIKALKEEIETNRYVVEEKLPKEIHAKEMIVENLKKTVEVSALNENDVAELREKIERLNEEIIELVKKRDYKDEKTDKLSIYRHQASAIQRKKAILVEKLQEAR</sequence>
<dbReference type="WBParaSite" id="TCLT_0000984701-mRNA-1">
    <property type="protein sequence ID" value="TCLT_0000984701-mRNA-1"/>
    <property type="gene ID" value="TCLT_0000984701"/>
</dbReference>
<name>A0A0N5D9N2_THECL</name>
<keyword evidence="2" id="KW-0963">Cytoplasm</keyword>
<evidence type="ECO:0000256" key="3">
    <source>
        <dbReference type="ARBA" id="ARBA00022553"/>
    </source>
</evidence>
<dbReference type="PANTHER" id="PTHR15614:SF2">
    <property type="entry name" value="INTRAFLAGELLAR TRANSPORT PROTEIN 81 HOMOLOG"/>
    <property type="match status" value="1"/>
</dbReference>
<keyword evidence="6" id="KW-0744">Spermatogenesis</keyword>
<evidence type="ECO:0000256" key="16">
    <source>
        <dbReference type="SAM" id="Coils"/>
    </source>
</evidence>
<proteinExistence type="inferred from homology"/>
<keyword evidence="11" id="KW-0966">Cell projection</keyword>
<dbReference type="GO" id="GO:0007283">
    <property type="term" value="P:spermatogenesis"/>
    <property type="evidence" value="ECO:0007669"/>
    <property type="project" value="UniProtKB-KW"/>
</dbReference>
<dbReference type="InterPro" id="IPR041146">
    <property type="entry name" value="IFT81_CH"/>
</dbReference>
<keyword evidence="7" id="KW-0007">Acetylation</keyword>
<evidence type="ECO:0000256" key="11">
    <source>
        <dbReference type="ARBA" id="ARBA00023273"/>
    </source>
</evidence>
<dbReference type="FunFam" id="1.10.418.70:FF:000001">
    <property type="entry name" value="Intraflagellar transport protein 81 homolog"/>
    <property type="match status" value="1"/>
</dbReference>
<reference evidence="20" key="1">
    <citation type="submission" date="2017-02" db="UniProtKB">
        <authorList>
            <consortium name="WormBaseParasite"/>
        </authorList>
    </citation>
    <scope>IDENTIFICATION</scope>
</reference>
<dbReference type="EMBL" id="UYYF01004893">
    <property type="protein sequence ID" value="VDN07501.1"/>
    <property type="molecule type" value="Genomic_DNA"/>
</dbReference>
<dbReference type="Proteomes" id="UP000276776">
    <property type="component" value="Unassembled WGS sequence"/>
</dbReference>
<dbReference type="STRING" id="103827.A0A0N5D9N2"/>
<dbReference type="GO" id="GO:0042073">
    <property type="term" value="P:intraciliary transport"/>
    <property type="evidence" value="ECO:0007669"/>
    <property type="project" value="InterPro"/>
</dbReference>
<keyword evidence="9" id="KW-0969">Cilium</keyword>
<keyword evidence="19" id="KW-1185">Reference proteome</keyword>
<keyword evidence="4" id="KW-0221">Differentiation</keyword>
<accession>A0A0N5D9N2</accession>
<evidence type="ECO:0000256" key="8">
    <source>
        <dbReference type="ARBA" id="ARBA00023054"/>
    </source>
</evidence>
<dbReference type="Gene3D" id="1.10.418.70">
    <property type="entry name" value="Intraflagellar transport protein 81, N-terminal domain"/>
    <property type="match status" value="1"/>
</dbReference>
<protein>
    <recommendedName>
        <fullName evidence="14">Intraflagellar transport protein 81 homolog</fullName>
    </recommendedName>
    <alternativeName>
        <fullName evidence="15">Carnitine deficiency-associated protein expressed in ventricle 1</fullName>
    </alternativeName>
</protein>
<dbReference type="OrthoDB" id="276029at2759"/>
<evidence type="ECO:0000256" key="2">
    <source>
        <dbReference type="ARBA" id="ARBA00022490"/>
    </source>
</evidence>
<feature type="domain" description="IFT81 calponin homology" evidence="17">
    <location>
        <begin position="4"/>
        <end position="127"/>
    </location>
</feature>
<keyword evidence="10" id="KW-0206">Cytoskeleton</keyword>
<dbReference type="Pfam" id="PF18383">
    <property type="entry name" value="IFT81_CH"/>
    <property type="match status" value="1"/>
</dbReference>
<dbReference type="GO" id="GO:0030154">
    <property type="term" value="P:cell differentiation"/>
    <property type="evidence" value="ECO:0007669"/>
    <property type="project" value="UniProtKB-KW"/>
</dbReference>
<evidence type="ECO:0000313" key="18">
    <source>
        <dbReference type="EMBL" id="VDN07501.1"/>
    </source>
</evidence>
<dbReference type="GO" id="GO:0015631">
    <property type="term" value="F:tubulin binding"/>
    <property type="evidence" value="ECO:0007669"/>
    <property type="project" value="InterPro"/>
</dbReference>
<dbReference type="GO" id="GO:0036064">
    <property type="term" value="C:ciliary basal body"/>
    <property type="evidence" value="ECO:0007669"/>
    <property type="project" value="TreeGrafter"/>
</dbReference>
<organism evidence="20">
    <name type="scientific">Thelazia callipaeda</name>
    <name type="common">Oriental eyeworm</name>
    <name type="synonym">Parasitic nematode</name>
    <dbReference type="NCBI Taxonomy" id="103827"/>
    <lineage>
        <taxon>Eukaryota</taxon>
        <taxon>Metazoa</taxon>
        <taxon>Ecdysozoa</taxon>
        <taxon>Nematoda</taxon>
        <taxon>Chromadorea</taxon>
        <taxon>Rhabditida</taxon>
        <taxon>Spirurina</taxon>
        <taxon>Spiruromorpha</taxon>
        <taxon>Thelazioidea</taxon>
        <taxon>Thelaziidae</taxon>
        <taxon>Thelazia</taxon>
    </lineage>
</organism>
<evidence type="ECO:0000256" key="10">
    <source>
        <dbReference type="ARBA" id="ARBA00023212"/>
    </source>
</evidence>
<feature type="coiled-coil region" evidence="16">
    <location>
        <begin position="302"/>
        <end position="329"/>
    </location>
</feature>
<dbReference type="PANTHER" id="PTHR15614">
    <property type="entry name" value="INTRAFLAGELLAR TRANSPORT PROTEIN 81 HOMOLOG"/>
    <property type="match status" value="1"/>
</dbReference>
<evidence type="ECO:0000313" key="19">
    <source>
        <dbReference type="Proteomes" id="UP000276776"/>
    </source>
</evidence>
<comment type="subcellular location">
    <subcellularLocation>
        <location evidence="1">Cytoplasm</location>
        <location evidence="1">Cytoskeleton</location>
        <location evidence="1">Cilium basal body</location>
    </subcellularLocation>
</comment>
<evidence type="ECO:0000256" key="15">
    <source>
        <dbReference type="ARBA" id="ARBA00079903"/>
    </source>
</evidence>
<comment type="similarity">
    <text evidence="12">Belongs to the IFT81 family.</text>
</comment>
<evidence type="ECO:0000256" key="14">
    <source>
        <dbReference type="ARBA" id="ARBA00073058"/>
    </source>
</evidence>
<keyword evidence="5" id="KW-0970">Cilium biogenesis/degradation</keyword>
<keyword evidence="8 16" id="KW-0175">Coiled coil</keyword>
<dbReference type="InterPro" id="IPR029600">
    <property type="entry name" value="IFT81"/>
</dbReference>
<keyword evidence="3" id="KW-0597">Phosphoprotein</keyword>
<dbReference type="AlphaFoldDB" id="A0A0N5D9N2"/>
<evidence type="ECO:0000259" key="17">
    <source>
        <dbReference type="Pfam" id="PF18383"/>
    </source>
</evidence>
<dbReference type="GO" id="GO:0060271">
    <property type="term" value="P:cilium assembly"/>
    <property type="evidence" value="ECO:0007669"/>
    <property type="project" value="InterPro"/>
</dbReference>
<dbReference type="InterPro" id="IPR043016">
    <property type="entry name" value="IFT81_N_sf"/>
</dbReference>
<evidence type="ECO:0000256" key="7">
    <source>
        <dbReference type="ARBA" id="ARBA00022990"/>
    </source>
</evidence>
<gene>
    <name evidence="18" type="ORF">TCLT_LOCUS9836</name>
</gene>
<evidence type="ECO:0000256" key="1">
    <source>
        <dbReference type="ARBA" id="ARBA00004120"/>
    </source>
</evidence>
<dbReference type="OMA" id="CFMSKDE"/>
<feature type="coiled-coil region" evidence="16">
    <location>
        <begin position="168"/>
        <end position="202"/>
    </location>
</feature>
<evidence type="ECO:0000256" key="12">
    <source>
        <dbReference type="ARBA" id="ARBA00043983"/>
    </source>
</evidence>